<dbReference type="PRINTS" id="PR00455">
    <property type="entry name" value="HTHTETR"/>
</dbReference>
<evidence type="ECO:0000256" key="1">
    <source>
        <dbReference type="ARBA" id="ARBA00023015"/>
    </source>
</evidence>
<organism evidence="6 7">
    <name type="scientific">Sphingobium cupriresistens LL01</name>
    <dbReference type="NCBI Taxonomy" id="1420583"/>
    <lineage>
        <taxon>Bacteria</taxon>
        <taxon>Pseudomonadati</taxon>
        <taxon>Pseudomonadota</taxon>
        <taxon>Alphaproteobacteria</taxon>
        <taxon>Sphingomonadales</taxon>
        <taxon>Sphingomonadaceae</taxon>
        <taxon>Sphingobium</taxon>
    </lineage>
</organism>
<dbReference type="GO" id="GO:0003677">
    <property type="term" value="F:DNA binding"/>
    <property type="evidence" value="ECO:0007669"/>
    <property type="project" value="UniProtKB-UniRule"/>
</dbReference>
<proteinExistence type="predicted"/>
<evidence type="ECO:0000313" key="6">
    <source>
        <dbReference type="EMBL" id="KMS57978.1"/>
    </source>
</evidence>
<dbReference type="SUPFAM" id="SSF48498">
    <property type="entry name" value="Tetracyclin repressor-like, C-terminal domain"/>
    <property type="match status" value="1"/>
</dbReference>
<dbReference type="EMBL" id="JACT01000001">
    <property type="protein sequence ID" value="KMS57978.1"/>
    <property type="molecule type" value="Genomic_DNA"/>
</dbReference>
<evidence type="ECO:0000256" key="3">
    <source>
        <dbReference type="ARBA" id="ARBA00023163"/>
    </source>
</evidence>
<evidence type="ECO:0000256" key="4">
    <source>
        <dbReference type="PROSITE-ProRule" id="PRU00335"/>
    </source>
</evidence>
<dbReference type="STRING" id="1420583.V473_07375"/>
<feature type="domain" description="HTH tetR-type" evidence="5">
    <location>
        <begin position="9"/>
        <end position="69"/>
    </location>
</feature>
<keyword evidence="7" id="KW-1185">Reference proteome</keyword>
<dbReference type="PANTHER" id="PTHR47506:SF7">
    <property type="entry name" value="TRANSCRIPTIONAL REGULATORY PROTEIN"/>
    <property type="match status" value="1"/>
</dbReference>
<accession>A0A0J7Y3I9</accession>
<evidence type="ECO:0000256" key="2">
    <source>
        <dbReference type="ARBA" id="ARBA00023125"/>
    </source>
</evidence>
<dbReference type="Pfam" id="PF00440">
    <property type="entry name" value="TetR_N"/>
    <property type="match status" value="1"/>
</dbReference>
<gene>
    <name evidence="6" type="ORF">V473_07375</name>
</gene>
<feature type="DNA-binding region" description="H-T-H motif" evidence="4">
    <location>
        <begin position="32"/>
        <end position="51"/>
    </location>
</feature>
<reference evidence="6 7" key="1">
    <citation type="journal article" date="2015" name="G3 (Bethesda)">
        <title>Insights into Ongoing Evolution of the Hexachlorocyclohexane Catabolic Pathway from Comparative Genomics of Ten Sphingomonadaceae Strains.</title>
        <authorList>
            <person name="Pearce S.L."/>
            <person name="Oakeshott J.G."/>
            <person name="Pandey G."/>
        </authorList>
    </citation>
    <scope>NUCLEOTIDE SEQUENCE [LARGE SCALE GENOMIC DNA]</scope>
    <source>
        <strain evidence="6 7">LL01</strain>
    </source>
</reference>
<keyword evidence="2 4" id="KW-0238">DNA-binding</keyword>
<name>A0A0J7Y3I9_9SPHN</name>
<dbReference type="PROSITE" id="PS50977">
    <property type="entry name" value="HTH_TETR_2"/>
    <property type="match status" value="1"/>
</dbReference>
<dbReference type="Proteomes" id="UP000052232">
    <property type="component" value="Unassembled WGS sequence"/>
</dbReference>
<sequence length="187" mass="19529">MKVSRDQAARNREKVVDAASRLFRARGLEGVGIGEVMRECGLTHGGFYNQFNSKEALAAEACAASLATSAQRWRGLAEAAGQGDAPAAIADNYLSPRNRDAPETGCALVALAPDAARRGGDLAHAFCHGFEELAAILEQAGPEMNRQDALARMAQMVGAMALARGVGDPVLSDEILAATRHALGLSA</sequence>
<evidence type="ECO:0000313" key="7">
    <source>
        <dbReference type="Proteomes" id="UP000052232"/>
    </source>
</evidence>
<dbReference type="SUPFAM" id="SSF46689">
    <property type="entry name" value="Homeodomain-like"/>
    <property type="match status" value="1"/>
</dbReference>
<dbReference type="AlphaFoldDB" id="A0A0J7Y3I9"/>
<dbReference type="Gene3D" id="1.10.357.10">
    <property type="entry name" value="Tetracycline Repressor, domain 2"/>
    <property type="match status" value="1"/>
</dbReference>
<dbReference type="PANTHER" id="PTHR47506">
    <property type="entry name" value="TRANSCRIPTIONAL REGULATORY PROTEIN"/>
    <property type="match status" value="1"/>
</dbReference>
<dbReference type="PATRIC" id="fig|1420583.3.peg.1485"/>
<dbReference type="InterPro" id="IPR001647">
    <property type="entry name" value="HTH_TetR"/>
</dbReference>
<dbReference type="RefSeq" id="WP_066605259.1">
    <property type="nucleotide sequence ID" value="NZ_KQ130434.1"/>
</dbReference>
<protein>
    <submittedName>
        <fullName evidence="6">TetR family transcriptional regulator</fullName>
    </submittedName>
</protein>
<dbReference type="InterPro" id="IPR009057">
    <property type="entry name" value="Homeodomain-like_sf"/>
</dbReference>
<keyword evidence="3" id="KW-0804">Transcription</keyword>
<comment type="caution">
    <text evidence="6">The sequence shown here is derived from an EMBL/GenBank/DDBJ whole genome shotgun (WGS) entry which is preliminary data.</text>
</comment>
<evidence type="ECO:0000259" key="5">
    <source>
        <dbReference type="PROSITE" id="PS50977"/>
    </source>
</evidence>
<keyword evidence="1" id="KW-0805">Transcription regulation</keyword>
<dbReference type="Gene3D" id="1.10.10.60">
    <property type="entry name" value="Homeodomain-like"/>
    <property type="match status" value="1"/>
</dbReference>
<dbReference type="InterPro" id="IPR036271">
    <property type="entry name" value="Tet_transcr_reg_TetR-rel_C_sf"/>
</dbReference>